<sequence>MKAIREKLFPLNYKVFKRSFEWPFEFSFLSEESIRQIVKPKSFNDGEGAFSNFFGLPLSKAEQDAYIIQKINKKAEAALYRSNLEEIIKKLHLSSQEVYTFRGSESDFADLLKRLEGKEVVLIFAPELQLAIENLSITLKPLGLLKYKEKFSLLIQSTSGRPGAKYLPELLFNYLFLKDHLNLEVQEAVVLLPSSRDKPSEFVFSLPMVKSPTKDSKPRLLPLYLALGFPKPTYEESWFSKVFSREDYDSFNSYDSLGAGRSLETLLSELSLLKKSILQRLRDLNQLSLCYIETKDFYSRVKETGLVNWYQLIDWKAQLSVRRLEANYLHSKSFGRLFDTDSALYKLTISYLLPALNILSSSLVDIKKAFPLIERLNRLTKTDEVNYSFESFLGELFRRQNNKLDFSNQKDLNSVFSKEGKELLDQDLLSVGWKVYYDFESHKEMLTQMSLQIYCKEELILSEDLIFDPREVEDPEVFNVFSAPKKEGTKDTFDEQCIYKLATPFFKLLKSEDWRAEEKAIYKKLQGKVVFVSFNKTFECEWLKRLAARYEKYNPEASLLALLVKNLTIDLSDWFKFSRNLSLNLIGEMMGAHNLKKLSQLVAGNIKQYSELDWARDGRTAQQLYYYYFSEIFNFGNIQELPNEDLAPSEWRRDYLTNLDESWRKISSYLTEYCALDVQNMIEGVNWLIEKYEENKEFLLPKDEILEFISWFKTRNAEQLGDLILDYVSTDKS</sequence>
<gene>
    <name evidence="1" type="ordered locus">MHLP_01900</name>
</gene>
<reference evidence="1 2" key="1">
    <citation type="journal article" date="2012" name="J. Bacteriol.">
        <title>Genome Sequence of "Candidatus Mycoplasma haemolamae" Strain Purdue, a Red Blood Cell Pathogen of Alpacas (Vicugna pacos) and Llamas (Lama glama).</title>
        <authorList>
            <person name="Guimaraes A.M."/>
            <person name="Toth B."/>
            <person name="Santos A.P."/>
            <person name="do Nascimento N.C."/>
            <person name="Kritchevsky J.E."/>
            <person name="Messick J.B."/>
        </authorList>
    </citation>
    <scope>NUCLEOTIDE SEQUENCE [LARGE SCALE GENOMIC DNA]</scope>
    <source>
        <strain evidence="1 2">Purdue</strain>
    </source>
</reference>
<protein>
    <recommendedName>
        <fullName evidence="3">DUF2779 domain-containing protein</fullName>
    </recommendedName>
</protein>
<evidence type="ECO:0000313" key="1">
    <source>
        <dbReference type="EMBL" id="AFO51960.1"/>
    </source>
</evidence>
<dbReference type="AlphaFoldDB" id="I7B9N4"/>
<dbReference type="OrthoDB" id="394704at2"/>
<evidence type="ECO:0000313" key="2">
    <source>
        <dbReference type="Proteomes" id="UP000006502"/>
    </source>
</evidence>
<dbReference type="STRING" id="1212765.MHLP_01900"/>
<name>I7B9N4_MYCHA</name>
<dbReference type="Proteomes" id="UP000006502">
    <property type="component" value="Chromosome"/>
</dbReference>
<reference evidence="2" key="2">
    <citation type="submission" date="2012-07" db="EMBL/GenBank/DDBJ databases">
        <title>Complete genome sequence of 'Candidatus Mycoplasma haemolamae'.</title>
        <authorList>
            <person name="Guimaraes A.M.S."/>
            <person name="Toth B."/>
            <person name="Santos A.P."/>
            <person name="Nascimento N.C."/>
            <person name="Sojka J.E."/>
            <person name="Messick J.B."/>
        </authorList>
    </citation>
    <scope>NUCLEOTIDE SEQUENCE [LARGE SCALE GENOMIC DNA]</scope>
    <source>
        <strain evidence="2">Purdue</strain>
    </source>
</reference>
<accession>I7B9N4</accession>
<organism evidence="1 2">
    <name type="scientific">Mycoplasma haematolamae (strain Purdue)</name>
    <dbReference type="NCBI Taxonomy" id="1212765"/>
    <lineage>
        <taxon>Bacteria</taxon>
        <taxon>Bacillati</taxon>
        <taxon>Mycoplasmatota</taxon>
        <taxon>Mollicutes</taxon>
        <taxon>Mycoplasmataceae</taxon>
        <taxon>Mycoplasma</taxon>
    </lineage>
</organism>
<evidence type="ECO:0008006" key="3">
    <source>
        <dbReference type="Google" id="ProtNLM"/>
    </source>
</evidence>
<dbReference type="EMBL" id="CP003731">
    <property type="protein sequence ID" value="AFO51960.1"/>
    <property type="molecule type" value="Genomic_DNA"/>
</dbReference>
<keyword evidence="2" id="KW-1185">Reference proteome</keyword>
<dbReference type="PATRIC" id="fig|1212765.3.peg.427"/>
<dbReference type="HOGENOM" id="CLU_435348_0_0_14"/>
<proteinExistence type="predicted"/>
<dbReference type="KEGG" id="mhl:MHLP_01900"/>